<dbReference type="Pfam" id="PF00392">
    <property type="entry name" value="GntR"/>
    <property type="match status" value="1"/>
</dbReference>
<reference evidence="6 7" key="1">
    <citation type="submission" date="2019-02" db="EMBL/GenBank/DDBJ databases">
        <title>Genomic data mining of an Antarctic deep-sea actinobacterium, Janibacterlimosus P3-3-X1.</title>
        <authorList>
            <person name="Liao L."/>
            <person name="Chen B."/>
        </authorList>
    </citation>
    <scope>NUCLEOTIDE SEQUENCE [LARGE SCALE GENOMIC DNA]</scope>
    <source>
        <strain evidence="6 7">P3-3-X1</strain>
    </source>
</reference>
<dbReference type="PANTHER" id="PTHR44846">
    <property type="entry name" value="MANNOSYL-D-GLYCERATE TRANSPORT/METABOLISM SYSTEM REPRESSOR MNGR-RELATED"/>
    <property type="match status" value="1"/>
</dbReference>
<feature type="domain" description="HTH gntR-type" evidence="5">
    <location>
        <begin position="34"/>
        <end position="102"/>
    </location>
</feature>
<keyword evidence="2" id="KW-0238">DNA-binding</keyword>
<dbReference type="SMART" id="SM00866">
    <property type="entry name" value="UTRA"/>
    <property type="match status" value="1"/>
</dbReference>
<dbReference type="GO" id="GO:0003700">
    <property type="term" value="F:DNA-binding transcription factor activity"/>
    <property type="evidence" value="ECO:0007669"/>
    <property type="project" value="InterPro"/>
</dbReference>
<proteinExistence type="predicted"/>
<dbReference type="InterPro" id="IPR011663">
    <property type="entry name" value="UTRA"/>
</dbReference>
<dbReference type="PRINTS" id="PR00035">
    <property type="entry name" value="HTHGNTR"/>
</dbReference>
<evidence type="ECO:0000259" key="5">
    <source>
        <dbReference type="PROSITE" id="PS50949"/>
    </source>
</evidence>
<feature type="region of interest" description="Disordered" evidence="4">
    <location>
        <begin position="256"/>
        <end position="275"/>
    </location>
</feature>
<dbReference type="InterPro" id="IPR000524">
    <property type="entry name" value="Tscrpt_reg_HTH_GntR"/>
</dbReference>
<dbReference type="InterPro" id="IPR028978">
    <property type="entry name" value="Chorismate_lyase_/UTRA_dom_sf"/>
</dbReference>
<dbReference type="EMBL" id="CP036164">
    <property type="protein sequence ID" value="QBF47835.1"/>
    <property type="molecule type" value="Genomic_DNA"/>
</dbReference>
<dbReference type="InterPro" id="IPR050679">
    <property type="entry name" value="Bact_HTH_transcr_reg"/>
</dbReference>
<feature type="compositionally biased region" description="Basic and acidic residues" evidence="4">
    <location>
        <begin position="1"/>
        <end position="11"/>
    </location>
</feature>
<protein>
    <submittedName>
        <fullName evidence="6">GntR family transcriptional regulator</fullName>
    </submittedName>
</protein>
<evidence type="ECO:0000256" key="2">
    <source>
        <dbReference type="ARBA" id="ARBA00023125"/>
    </source>
</evidence>
<dbReference type="CDD" id="cd07377">
    <property type="entry name" value="WHTH_GntR"/>
    <property type="match status" value="1"/>
</dbReference>
<dbReference type="SUPFAM" id="SSF46785">
    <property type="entry name" value="Winged helix' DNA-binding domain"/>
    <property type="match status" value="1"/>
</dbReference>
<dbReference type="SMART" id="SM00345">
    <property type="entry name" value="HTH_GNTR"/>
    <property type="match status" value="1"/>
</dbReference>
<sequence>MLDTSHLDVDPHWYVPDRTNEGEDPEVPRAPLAGPRPKHVQLRDALTELAGQLGPDAAIPSERELMVGFDVSRSTVRKAIEALIGDGLLHRVHGKGTFVARPRLESRLHLASFSQDMRRRGLEPSTRLLDIELATPPQDVLDWLGGTQAWRVERLRLADGQPIALEESWYSASLLPGLDSHDLGDSLYALLADEYGVVIDAAEQTLWGESAQGRVARLLASPPATPLLVFRRLSTSLGRPVEHVISRYRGDRYQLHMSLSRNDDPTPALPEGNRS</sequence>
<keyword evidence="3" id="KW-0804">Transcription</keyword>
<accession>A0A4P6N017</accession>
<dbReference type="InterPro" id="IPR036390">
    <property type="entry name" value="WH_DNA-bd_sf"/>
</dbReference>
<gene>
    <name evidence="6" type="ORF">EXU32_02050</name>
</gene>
<organism evidence="6 7">
    <name type="scientific">Janibacter limosus</name>
    <dbReference type="NCBI Taxonomy" id="53458"/>
    <lineage>
        <taxon>Bacteria</taxon>
        <taxon>Bacillati</taxon>
        <taxon>Actinomycetota</taxon>
        <taxon>Actinomycetes</taxon>
        <taxon>Micrococcales</taxon>
        <taxon>Intrasporangiaceae</taxon>
        <taxon>Janibacter</taxon>
    </lineage>
</organism>
<feature type="region of interest" description="Disordered" evidence="4">
    <location>
        <begin position="1"/>
        <end position="36"/>
    </location>
</feature>
<dbReference type="GO" id="GO:0003677">
    <property type="term" value="F:DNA binding"/>
    <property type="evidence" value="ECO:0007669"/>
    <property type="project" value="UniProtKB-KW"/>
</dbReference>
<dbReference type="OrthoDB" id="7363114at2"/>
<dbReference type="KEGG" id="jli:EXU32_02050"/>
<evidence type="ECO:0000313" key="6">
    <source>
        <dbReference type="EMBL" id="QBF47835.1"/>
    </source>
</evidence>
<dbReference type="SUPFAM" id="SSF64288">
    <property type="entry name" value="Chorismate lyase-like"/>
    <property type="match status" value="1"/>
</dbReference>
<name>A0A4P6N017_9MICO</name>
<dbReference type="Gene3D" id="1.10.10.10">
    <property type="entry name" value="Winged helix-like DNA-binding domain superfamily/Winged helix DNA-binding domain"/>
    <property type="match status" value="1"/>
</dbReference>
<keyword evidence="7" id="KW-1185">Reference proteome</keyword>
<dbReference type="GO" id="GO:0045892">
    <property type="term" value="P:negative regulation of DNA-templated transcription"/>
    <property type="evidence" value="ECO:0007669"/>
    <property type="project" value="TreeGrafter"/>
</dbReference>
<dbReference type="PANTHER" id="PTHR44846:SF1">
    <property type="entry name" value="MANNOSYL-D-GLYCERATE TRANSPORT_METABOLISM SYSTEM REPRESSOR MNGR-RELATED"/>
    <property type="match status" value="1"/>
</dbReference>
<evidence type="ECO:0000256" key="1">
    <source>
        <dbReference type="ARBA" id="ARBA00023015"/>
    </source>
</evidence>
<dbReference type="STRING" id="1216970.GCA_001570985_01782"/>
<dbReference type="Pfam" id="PF07702">
    <property type="entry name" value="UTRA"/>
    <property type="match status" value="1"/>
</dbReference>
<dbReference type="InterPro" id="IPR036388">
    <property type="entry name" value="WH-like_DNA-bd_sf"/>
</dbReference>
<evidence type="ECO:0000256" key="3">
    <source>
        <dbReference type="ARBA" id="ARBA00023163"/>
    </source>
</evidence>
<dbReference type="Gene3D" id="3.40.1410.10">
    <property type="entry name" value="Chorismate lyase-like"/>
    <property type="match status" value="1"/>
</dbReference>
<evidence type="ECO:0000256" key="4">
    <source>
        <dbReference type="SAM" id="MobiDB-lite"/>
    </source>
</evidence>
<dbReference type="AlphaFoldDB" id="A0A4P6N017"/>
<keyword evidence="1" id="KW-0805">Transcription regulation</keyword>
<evidence type="ECO:0000313" key="7">
    <source>
        <dbReference type="Proteomes" id="UP000290408"/>
    </source>
</evidence>
<dbReference type="PROSITE" id="PS50949">
    <property type="entry name" value="HTH_GNTR"/>
    <property type="match status" value="1"/>
</dbReference>
<dbReference type="Proteomes" id="UP000290408">
    <property type="component" value="Chromosome"/>
</dbReference>